<organism evidence="1 2">
    <name type="scientific">Symbiodinium microadriaticum</name>
    <name type="common">Dinoflagellate</name>
    <name type="synonym">Zooxanthella microadriatica</name>
    <dbReference type="NCBI Taxonomy" id="2951"/>
    <lineage>
        <taxon>Eukaryota</taxon>
        <taxon>Sar</taxon>
        <taxon>Alveolata</taxon>
        <taxon>Dinophyceae</taxon>
        <taxon>Suessiales</taxon>
        <taxon>Symbiodiniaceae</taxon>
        <taxon>Symbiodinium</taxon>
    </lineage>
</organism>
<sequence>MLRSSPGPRRCQGLAEAHPAGLDRSRCAAGSLSIESRLLSAVTHIHANGIIHLDVKSQNIMLMPALETKMRFVQAEPNEAVCSIDIFKEWLARTSDSLEYYYYSSAML</sequence>
<dbReference type="GO" id="GO:0004672">
    <property type="term" value="F:protein kinase activity"/>
    <property type="evidence" value="ECO:0007669"/>
    <property type="project" value="InterPro"/>
</dbReference>
<dbReference type="InterPro" id="IPR008271">
    <property type="entry name" value="Ser/Thr_kinase_AS"/>
</dbReference>
<keyword evidence="2" id="KW-1185">Reference proteome</keyword>
<accession>A0A1Q9DZG3</accession>
<reference evidence="1 2" key="1">
    <citation type="submission" date="2016-02" db="EMBL/GenBank/DDBJ databases">
        <title>Genome analysis of coral dinoflagellate symbionts highlights evolutionary adaptations to a symbiotic lifestyle.</title>
        <authorList>
            <person name="Aranda M."/>
            <person name="Li Y."/>
            <person name="Liew Y.J."/>
            <person name="Baumgarten S."/>
            <person name="Simakov O."/>
            <person name="Wilson M."/>
            <person name="Piel J."/>
            <person name="Ashoor H."/>
            <person name="Bougouffa S."/>
            <person name="Bajic V.B."/>
            <person name="Ryu T."/>
            <person name="Ravasi T."/>
            <person name="Bayer T."/>
            <person name="Micklem G."/>
            <person name="Kim H."/>
            <person name="Bhak J."/>
            <person name="Lajeunesse T.C."/>
            <person name="Voolstra C.R."/>
        </authorList>
    </citation>
    <scope>NUCLEOTIDE SEQUENCE [LARGE SCALE GENOMIC DNA]</scope>
    <source>
        <strain evidence="1 2">CCMP2467</strain>
    </source>
</reference>
<evidence type="ECO:0000313" key="1">
    <source>
        <dbReference type="EMBL" id="OLQ00552.1"/>
    </source>
</evidence>
<dbReference type="Gene3D" id="1.10.510.10">
    <property type="entry name" value="Transferase(Phosphotransferase) domain 1"/>
    <property type="match status" value="1"/>
</dbReference>
<comment type="caution">
    <text evidence="1">The sequence shown here is derived from an EMBL/GenBank/DDBJ whole genome shotgun (WGS) entry which is preliminary data.</text>
</comment>
<protein>
    <recommendedName>
        <fullName evidence="3">Protein kinase domain-containing protein</fullName>
    </recommendedName>
</protein>
<dbReference type="Proteomes" id="UP000186817">
    <property type="component" value="Unassembled WGS sequence"/>
</dbReference>
<dbReference type="SUPFAM" id="SSF56112">
    <property type="entry name" value="Protein kinase-like (PK-like)"/>
    <property type="match status" value="1"/>
</dbReference>
<gene>
    <name evidence="1" type="ORF">AK812_SmicGene16746</name>
</gene>
<evidence type="ECO:0008006" key="3">
    <source>
        <dbReference type="Google" id="ProtNLM"/>
    </source>
</evidence>
<dbReference type="EMBL" id="LSRX01000323">
    <property type="protein sequence ID" value="OLQ00552.1"/>
    <property type="molecule type" value="Genomic_DNA"/>
</dbReference>
<name>A0A1Q9DZG3_SYMMI</name>
<dbReference type="AlphaFoldDB" id="A0A1Q9DZG3"/>
<dbReference type="InterPro" id="IPR011009">
    <property type="entry name" value="Kinase-like_dom_sf"/>
</dbReference>
<dbReference type="OrthoDB" id="248923at2759"/>
<dbReference type="PROSITE" id="PS00108">
    <property type="entry name" value="PROTEIN_KINASE_ST"/>
    <property type="match status" value="1"/>
</dbReference>
<evidence type="ECO:0000313" key="2">
    <source>
        <dbReference type="Proteomes" id="UP000186817"/>
    </source>
</evidence>
<proteinExistence type="predicted"/>